<proteinExistence type="predicted"/>
<name>A0AAD5XDG3_9FUNG</name>
<dbReference type="AlphaFoldDB" id="A0AAD5XDG3"/>
<evidence type="ECO:0000313" key="2">
    <source>
        <dbReference type="Proteomes" id="UP001211907"/>
    </source>
</evidence>
<evidence type="ECO:0000313" key="1">
    <source>
        <dbReference type="EMBL" id="KAJ3107330.1"/>
    </source>
</evidence>
<dbReference type="EMBL" id="JADGJH010001913">
    <property type="protein sequence ID" value="KAJ3107330.1"/>
    <property type="molecule type" value="Genomic_DNA"/>
</dbReference>
<evidence type="ECO:0008006" key="3">
    <source>
        <dbReference type="Google" id="ProtNLM"/>
    </source>
</evidence>
<comment type="caution">
    <text evidence="1">The sequence shown here is derived from an EMBL/GenBank/DDBJ whole genome shotgun (WGS) entry which is preliminary data.</text>
</comment>
<sequence length="166" mass="18925">MEIIIHDSREAIAGATPSIRAQALSRLALTVRIEPAFDFWLEQSLSKEQLRQRQQQSIPSSACGVFIHGCEDEFEIVRIAAVGVIRLHAMCELSLQSQNFAIAAFDFLIDMFNDEMQRVRLTAIRNLKRIGHRFPLFLNENQLQTMLLALDDVNMTMRTVGYEIMG</sequence>
<accession>A0AAD5XDG3</accession>
<protein>
    <recommendedName>
        <fullName evidence="3">HEAT repeat domain-containing protein</fullName>
    </recommendedName>
</protein>
<dbReference type="PANTHER" id="PTHR20938:SF0">
    <property type="entry name" value="INTEGRATOR COMPLEX SUBUNIT 4"/>
    <property type="match status" value="1"/>
</dbReference>
<keyword evidence="2" id="KW-1185">Reference proteome</keyword>
<organism evidence="1 2">
    <name type="scientific">Physocladia obscura</name>
    <dbReference type="NCBI Taxonomy" id="109957"/>
    <lineage>
        <taxon>Eukaryota</taxon>
        <taxon>Fungi</taxon>
        <taxon>Fungi incertae sedis</taxon>
        <taxon>Chytridiomycota</taxon>
        <taxon>Chytridiomycota incertae sedis</taxon>
        <taxon>Chytridiomycetes</taxon>
        <taxon>Chytridiales</taxon>
        <taxon>Chytriomycetaceae</taxon>
        <taxon>Physocladia</taxon>
    </lineage>
</organism>
<dbReference type="InterPro" id="IPR011989">
    <property type="entry name" value="ARM-like"/>
</dbReference>
<dbReference type="Proteomes" id="UP001211907">
    <property type="component" value="Unassembled WGS sequence"/>
</dbReference>
<dbReference type="PANTHER" id="PTHR20938">
    <property type="entry name" value="INTEGRATOR COMPLEX SUBUNIT 4"/>
    <property type="match status" value="1"/>
</dbReference>
<gene>
    <name evidence="1" type="ORF">HK100_003607</name>
</gene>
<reference evidence="1" key="1">
    <citation type="submission" date="2020-05" db="EMBL/GenBank/DDBJ databases">
        <title>Phylogenomic resolution of chytrid fungi.</title>
        <authorList>
            <person name="Stajich J.E."/>
            <person name="Amses K."/>
            <person name="Simmons R."/>
            <person name="Seto K."/>
            <person name="Myers J."/>
            <person name="Bonds A."/>
            <person name="Quandt C.A."/>
            <person name="Barry K."/>
            <person name="Liu P."/>
            <person name="Grigoriev I."/>
            <person name="Longcore J.E."/>
            <person name="James T.Y."/>
        </authorList>
    </citation>
    <scope>NUCLEOTIDE SEQUENCE</scope>
    <source>
        <strain evidence="1">JEL0513</strain>
    </source>
</reference>
<dbReference type="InterPro" id="IPR016024">
    <property type="entry name" value="ARM-type_fold"/>
</dbReference>
<dbReference type="SUPFAM" id="SSF48371">
    <property type="entry name" value="ARM repeat"/>
    <property type="match status" value="1"/>
</dbReference>
<dbReference type="Gene3D" id="1.25.10.10">
    <property type="entry name" value="Leucine-rich Repeat Variant"/>
    <property type="match status" value="1"/>
</dbReference>